<dbReference type="InterPro" id="IPR017452">
    <property type="entry name" value="GPCR_Rhodpsn_7TM"/>
</dbReference>
<evidence type="ECO:0000256" key="4">
    <source>
        <dbReference type="ARBA" id="ARBA00022692"/>
    </source>
</evidence>
<feature type="transmembrane region" description="Helical" evidence="12">
    <location>
        <begin position="137"/>
        <end position="157"/>
    </location>
</feature>
<comment type="subcellular location">
    <subcellularLocation>
        <location evidence="1 12">Cell membrane</location>
        <topology evidence="1 12">Multi-pass membrane protein</topology>
    </subcellularLocation>
</comment>
<dbReference type="SMART" id="SM01381">
    <property type="entry name" value="7TM_GPCR_Srsx"/>
    <property type="match status" value="1"/>
</dbReference>
<feature type="transmembrane region" description="Helical" evidence="12">
    <location>
        <begin position="94"/>
        <end position="116"/>
    </location>
</feature>
<keyword evidence="2 12" id="KW-1003">Cell membrane</keyword>
<dbReference type="PRINTS" id="PR00245">
    <property type="entry name" value="OLFACTORYR"/>
</dbReference>
<comment type="similarity">
    <text evidence="11">Belongs to the G-protein coupled receptor 1 family.</text>
</comment>
<dbReference type="AlphaFoldDB" id="A0A8J6EFJ8"/>
<keyword evidence="9 11" id="KW-0675">Receptor</keyword>
<evidence type="ECO:0000259" key="13">
    <source>
        <dbReference type="PROSITE" id="PS50262"/>
    </source>
</evidence>
<feature type="transmembrane region" description="Helical" evidence="12">
    <location>
        <begin position="54"/>
        <end position="74"/>
    </location>
</feature>
<feature type="non-terminal residue" evidence="14">
    <location>
        <position position="1"/>
    </location>
</feature>
<dbReference type="OrthoDB" id="5969463at2759"/>
<dbReference type="PANTHER" id="PTHR26450">
    <property type="entry name" value="OLFACTORY RECEPTOR 56B1-RELATED"/>
    <property type="match status" value="1"/>
</dbReference>
<feature type="transmembrane region" description="Helical" evidence="12">
    <location>
        <begin position="22"/>
        <end position="42"/>
    </location>
</feature>
<evidence type="ECO:0000256" key="11">
    <source>
        <dbReference type="RuleBase" id="RU000688"/>
    </source>
</evidence>
<evidence type="ECO:0000256" key="9">
    <source>
        <dbReference type="ARBA" id="ARBA00023170"/>
    </source>
</evidence>
<organism evidence="14 15">
    <name type="scientific">Eleutherodactylus coqui</name>
    <name type="common">Puerto Rican coqui</name>
    <dbReference type="NCBI Taxonomy" id="57060"/>
    <lineage>
        <taxon>Eukaryota</taxon>
        <taxon>Metazoa</taxon>
        <taxon>Chordata</taxon>
        <taxon>Craniata</taxon>
        <taxon>Vertebrata</taxon>
        <taxon>Euteleostomi</taxon>
        <taxon>Amphibia</taxon>
        <taxon>Batrachia</taxon>
        <taxon>Anura</taxon>
        <taxon>Neobatrachia</taxon>
        <taxon>Hyloidea</taxon>
        <taxon>Eleutherodactylidae</taxon>
        <taxon>Eleutherodactylinae</taxon>
        <taxon>Eleutherodactylus</taxon>
        <taxon>Eleutherodactylus</taxon>
    </lineage>
</organism>
<dbReference type="InterPro" id="IPR000276">
    <property type="entry name" value="GPCR_Rhodpsn"/>
</dbReference>
<evidence type="ECO:0000313" key="15">
    <source>
        <dbReference type="Proteomes" id="UP000770717"/>
    </source>
</evidence>
<proteinExistence type="inferred from homology"/>
<dbReference type="Pfam" id="PF13853">
    <property type="entry name" value="7tm_4"/>
    <property type="match status" value="1"/>
</dbReference>
<evidence type="ECO:0000256" key="8">
    <source>
        <dbReference type="ARBA" id="ARBA00023136"/>
    </source>
</evidence>
<feature type="transmembrane region" description="Helical" evidence="12">
    <location>
        <begin position="241"/>
        <end position="258"/>
    </location>
</feature>
<reference evidence="14" key="1">
    <citation type="thesis" date="2020" institute="ProQuest LLC" country="789 East Eisenhower Parkway, Ann Arbor, MI, USA">
        <title>Comparative Genomics and Chromosome Evolution.</title>
        <authorList>
            <person name="Mudd A.B."/>
        </authorList>
    </citation>
    <scope>NUCLEOTIDE SEQUENCE</scope>
    <source>
        <strain evidence="14">HN-11 Male</strain>
        <tissue evidence="14">Kidney and liver</tissue>
    </source>
</reference>
<dbReference type="SUPFAM" id="SSF81321">
    <property type="entry name" value="Family A G protein-coupled receptor-like"/>
    <property type="match status" value="1"/>
</dbReference>
<name>A0A8J6EFJ8_ELECQ</name>
<feature type="domain" description="G-protein coupled receptors family 1 profile" evidence="13">
    <location>
        <begin position="37"/>
        <end position="288"/>
    </location>
</feature>
<gene>
    <name evidence="14" type="ORF">GDO78_023025</name>
</gene>
<dbReference type="Gene3D" id="1.20.1070.10">
    <property type="entry name" value="Rhodopsin 7-helix transmembrane proteins"/>
    <property type="match status" value="1"/>
</dbReference>
<evidence type="ECO:0000256" key="2">
    <source>
        <dbReference type="ARBA" id="ARBA00022475"/>
    </source>
</evidence>
<dbReference type="GO" id="GO:0004984">
    <property type="term" value="F:olfactory receptor activity"/>
    <property type="evidence" value="ECO:0007669"/>
    <property type="project" value="InterPro"/>
</dbReference>
<evidence type="ECO:0000256" key="5">
    <source>
        <dbReference type="ARBA" id="ARBA00022725"/>
    </source>
</evidence>
<dbReference type="GO" id="GO:0004930">
    <property type="term" value="F:G protein-coupled receptor activity"/>
    <property type="evidence" value="ECO:0007669"/>
    <property type="project" value="UniProtKB-KW"/>
</dbReference>
<dbReference type="PROSITE" id="PS00237">
    <property type="entry name" value="G_PROTEIN_RECEP_F1_1"/>
    <property type="match status" value="1"/>
</dbReference>
<keyword evidence="5 12" id="KW-0552">Olfaction</keyword>
<dbReference type="PANTHER" id="PTHR26450:SF429">
    <property type="entry name" value="OLFACTORY RECEPTOR"/>
    <property type="match status" value="1"/>
</dbReference>
<evidence type="ECO:0000313" key="14">
    <source>
        <dbReference type="EMBL" id="KAG9468302.1"/>
    </source>
</evidence>
<evidence type="ECO:0000256" key="10">
    <source>
        <dbReference type="ARBA" id="ARBA00023224"/>
    </source>
</evidence>
<dbReference type="PRINTS" id="PR00237">
    <property type="entry name" value="GPCRRHODOPSN"/>
</dbReference>
<evidence type="ECO:0000256" key="6">
    <source>
        <dbReference type="ARBA" id="ARBA00022989"/>
    </source>
</evidence>
<keyword evidence="15" id="KW-1185">Reference proteome</keyword>
<protein>
    <recommendedName>
        <fullName evidence="12">Olfactory receptor</fullName>
    </recommendedName>
</protein>
<evidence type="ECO:0000256" key="3">
    <source>
        <dbReference type="ARBA" id="ARBA00022606"/>
    </source>
</evidence>
<evidence type="ECO:0000256" key="1">
    <source>
        <dbReference type="ARBA" id="ARBA00004651"/>
    </source>
</evidence>
<dbReference type="InterPro" id="IPR050402">
    <property type="entry name" value="OR51/52/56-like"/>
</dbReference>
<dbReference type="GO" id="GO:0005886">
    <property type="term" value="C:plasma membrane"/>
    <property type="evidence" value="ECO:0007669"/>
    <property type="project" value="UniProtKB-SubCell"/>
</dbReference>
<keyword evidence="4 11" id="KW-0812">Transmembrane</keyword>
<keyword evidence="10 11" id="KW-0807">Transducer</keyword>
<keyword evidence="3 12" id="KW-0716">Sensory transduction</keyword>
<dbReference type="EMBL" id="WNTK01000940">
    <property type="protein sequence ID" value="KAG9468302.1"/>
    <property type="molecule type" value="Genomic_DNA"/>
</dbReference>
<keyword evidence="8 12" id="KW-0472">Membrane</keyword>
<sequence length="304" mass="34321">RIHFSHTEFVLHGFPGIIHRKLLIIPFLTVYILLLMGNFTIVHRIHAEKSLQSPMYYLISILLLASIACTTSITPKFLLGLSFGLDRISRAGCFIQMFSIYSITTFESGIMLSMALDRYVAVYRPLRYNDIMTKRTLVLLTCVSWVRSAFLVSPVVILTFSAQFCRSNVILSFVCENMGLLSLACGDITRQKMVGLAVRSVITLGDFSLLVLSYSTILYTAMKIATSKNRNKALNTCGTHLLVAMLIYLCTIISSIIYRMRRSMSIDILNLVSATYLMVPATVNPVIYGLRVKEIRKCLRKSWL</sequence>
<evidence type="ECO:0000256" key="12">
    <source>
        <dbReference type="RuleBase" id="RU363047"/>
    </source>
</evidence>
<dbReference type="Proteomes" id="UP000770717">
    <property type="component" value="Unassembled WGS sequence"/>
</dbReference>
<evidence type="ECO:0000256" key="7">
    <source>
        <dbReference type="ARBA" id="ARBA00023040"/>
    </source>
</evidence>
<accession>A0A8J6EFJ8</accession>
<keyword evidence="6 12" id="KW-1133">Transmembrane helix</keyword>
<dbReference type="PROSITE" id="PS50262">
    <property type="entry name" value="G_PROTEIN_RECEP_F1_2"/>
    <property type="match status" value="1"/>
</dbReference>
<dbReference type="FunFam" id="1.20.1070.10:FF:000013">
    <property type="entry name" value="Olfactory receptor"/>
    <property type="match status" value="1"/>
</dbReference>
<keyword evidence="7 11" id="KW-0297">G-protein coupled receptor</keyword>
<comment type="caution">
    <text evidence="14">The sequence shown here is derived from an EMBL/GenBank/DDBJ whole genome shotgun (WGS) entry which is preliminary data.</text>
</comment>
<dbReference type="InterPro" id="IPR000725">
    <property type="entry name" value="Olfact_rcpt"/>
</dbReference>
<feature type="transmembrane region" description="Helical" evidence="12">
    <location>
        <begin position="201"/>
        <end position="221"/>
    </location>
</feature>